<organism evidence="2">
    <name type="scientific">Ixodes ricinus</name>
    <name type="common">Common tick</name>
    <name type="synonym">Acarus ricinus</name>
    <dbReference type="NCBI Taxonomy" id="34613"/>
    <lineage>
        <taxon>Eukaryota</taxon>
        <taxon>Metazoa</taxon>
        <taxon>Ecdysozoa</taxon>
        <taxon>Arthropoda</taxon>
        <taxon>Chelicerata</taxon>
        <taxon>Arachnida</taxon>
        <taxon>Acari</taxon>
        <taxon>Parasitiformes</taxon>
        <taxon>Ixodida</taxon>
        <taxon>Ixodoidea</taxon>
        <taxon>Ixodidae</taxon>
        <taxon>Ixodinae</taxon>
        <taxon>Ixodes</taxon>
    </lineage>
</organism>
<sequence>MHLLFFLFFFFPPLNKLSKNWPPSLFRLRNARRRESTRTDARLDAQIGKAHGWNVFTLRTSFAERPRDVTRTGAESLWGKEGSPRCSDGEVLEVCHYDVRRLVLQLVAGLDGVAVPLLALDVLVLALQLLQLLLGLGRQPLLRTGCRVCPGLCLVGVLRDTIPWSDGGSGHNRGVSENPCTRLFRAPDRLDLLVQLYNLVGACCPLTPDIIDGPLLAEVVVLQYFPDELQVLDSSLKHDLLF</sequence>
<proteinExistence type="predicted"/>
<reference evidence="2" key="1">
    <citation type="submission" date="2019-12" db="EMBL/GenBank/DDBJ databases">
        <title>An insight into the sialome of adult female Ixodes ricinus ticks feeding for 6 days.</title>
        <authorList>
            <person name="Perner J."/>
            <person name="Ribeiro J.M.C."/>
        </authorList>
    </citation>
    <scope>NUCLEOTIDE SEQUENCE</scope>
    <source>
        <strain evidence="2">Semi-engorged</strain>
        <tissue evidence="2">Salivary glands</tissue>
    </source>
</reference>
<dbReference type="EMBL" id="GIFC01014977">
    <property type="protein sequence ID" value="MXU97060.1"/>
    <property type="molecule type" value="Transcribed_RNA"/>
</dbReference>
<evidence type="ECO:0000256" key="1">
    <source>
        <dbReference type="SAM" id="SignalP"/>
    </source>
</evidence>
<evidence type="ECO:0000313" key="2">
    <source>
        <dbReference type="EMBL" id="MXU97060.1"/>
    </source>
</evidence>
<accession>A0A6B0V458</accession>
<keyword evidence="1" id="KW-0732">Signal</keyword>
<protein>
    <submittedName>
        <fullName evidence="2">Putative secreted protein</fullName>
    </submittedName>
</protein>
<feature type="chain" id="PRO_5025632576" evidence="1">
    <location>
        <begin position="17"/>
        <end position="242"/>
    </location>
</feature>
<feature type="signal peptide" evidence="1">
    <location>
        <begin position="1"/>
        <end position="16"/>
    </location>
</feature>
<name>A0A6B0V458_IXORI</name>
<dbReference type="AlphaFoldDB" id="A0A6B0V458"/>